<name>A0AAE0XTT4_9GAST</name>
<evidence type="ECO:0000313" key="2">
    <source>
        <dbReference type="Proteomes" id="UP001283361"/>
    </source>
</evidence>
<proteinExistence type="predicted"/>
<comment type="caution">
    <text evidence="1">The sequence shown here is derived from an EMBL/GenBank/DDBJ whole genome shotgun (WGS) entry which is preliminary data.</text>
</comment>
<protein>
    <submittedName>
        <fullName evidence="1">Uncharacterized protein</fullName>
    </submittedName>
</protein>
<dbReference type="AlphaFoldDB" id="A0AAE0XTT4"/>
<accession>A0AAE0XTT4</accession>
<evidence type="ECO:0000313" key="1">
    <source>
        <dbReference type="EMBL" id="KAK3711019.1"/>
    </source>
</evidence>
<reference evidence="1" key="1">
    <citation type="journal article" date="2023" name="G3 (Bethesda)">
        <title>A reference genome for the long-term kleptoplast-retaining sea slug Elysia crispata morphotype clarki.</title>
        <authorList>
            <person name="Eastman K.E."/>
            <person name="Pendleton A.L."/>
            <person name="Shaikh M.A."/>
            <person name="Suttiyut T."/>
            <person name="Ogas R."/>
            <person name="Tomko P."/>
            <person name="Gavelis G."/>
            <person name="Widhalm J.R."/>
            <person name="Wisecaver J.H."/>
        </authorList>
    </citation>
    <scope>NUCLEOTIDE SEQUENCE</scope>
    <source>
        <strain evidence="1">ECLA1</strain>
    </source>
</reference>
<sequence length="318" mass="36093">MRPLMVVWEDPEDVQWRSEPAELHNHSVRRALALVICEHSKRSEPLELINHSVKRALGLVICQHCKRSEPLELHNHSVRRALGLVICQHCKRSEPLELHNHSVKRALGLVICQHCKRSEPLELHNHRVRRALSLVICQHCKRSEPAELHNHRVRRALSLVICQHCLSSTHTLRWTKPGQGVTGVSFRHNQEQIPDCWVCCELRMNNNSVDSERRVTIISPFLSNLVDGAVCSLTPPTIPPPAASHTPTHTHTPAFPFTLMLLPVHICFNDTGNFVNKHELFPSPSLAAIDFFPQLLTSVDRTSSQVFDLGTFQAVMRS</sequence>
<dbReference type="Proteomes" id="UP001283361">
    <property type="component" value="Unassembled WGS sequence"/>
</dbReference>
<gene>
    <name evidence="1" type="ORF">RRG08_009608</name>
</gene>
<organism evidence="1 2">
    <name type="scientific">Elysia crispata</name>
    <name type="common">lettuce slug</name>
    <dbReference type="NCBI Taxonomy" id="231223"/>
    <lineage>
        <taxon>Eukaryota</taxon>
        <taxon>Metazoa</taxon>
        <taxon>Spiralia</taxon>
        <taxon>Lophotrochozoa</taxon>
        <taxon>Mollusca</taxon>
        <taxon>Gastropoda</taxon>
        <taxon>Heterobranchia</taxon>
        <taxon>Euthyneura</taxon>
        <taxon>Panpulmonata</taxon>
        <taxon>Sacoglossa</taxon>
        <taxon>Placobranchoidea</taxon>
        <taxon>Plakobranchidae</taxon>
        <taxon>Elysia</taxon>
    </lineage>
</organism>
<dbReference type="EMBL" id="JAWDGP010007625">
    <property type="protein sequence ID" value="KAK3711019.1"/>
    <property type="molecule type" value="Genomic_DNA"/>
</dbReference>
<keyword evidence="2" id="KW-1185">Reference proteome</keyword>